<keyword evidence="4 5" id="KW-0472">Membrane</keyword>
<dbReference type="RefSeq" id="WP_259260817.1">
    <property type="nucleotide sequence ID" value="NZ_JANUEK010000005.1"/>
</dbReference>
<keyword evidence="2 5" id="KW-0812">Transmembrane</keyword>
<evidence type="ECO:0000259" key="6">
    <source>
        <dbReference type="PROSITE" id="PS50801"/>
    </source>
</evidence>
<gene>
    <name evidence="7" type="ORF">M2412_002100</name>
</gene>
<feature type="transmembrane region" description="Helical" evidence="5">
    <location>
        <begin position="252"/>
        <end position="271"/>
    </location>
</feature>
<dbReference type="Pfam" id="PF00916">
    <property type="entry name" value="Sulfate_transp"/>
    <property type="match status" value="1"/>
</dbReference>
<dbReference type="PANTHER" id="PTHR11814">
    <property type="entry name" value="SULFATE TRANSPORTER"/>
    <property type="match status" value="1"/>
</dbReference>
<dbReference type="InterPro" id="IPR011547">
    <property type="entry name" value="SLC26A/SulP_dom"/>
</dbReference>
<evidence type="ECO:0000256" key="3">
    <source>
        <dbReference type="ARBA" id="ARBA00022989"/>
    </source>
</evidence>
<reference evidence="7" key="1">
    <citation type="submission" date="2022-08" db="EMBL/GenBank/DDBJ databases">
        <title>Genomic analyses of the natural microbiome of Caenorhabditis elegans.</title>
        <authorList>
            <person name="Samuel B."/>
        </authorList>
    </citation>
    <scope>NUCLEOTIDE SEQUENCE</scope>
    <source>
        <strain evidence="7">BIGb0277</strain>
    </source>
</reference>
<feature type="transmembrane region" description="Helical" evidence="5">
    <location>
        <begin position="176"/>
        <end position="195"/>
    </location>
</feature>
<dbReference type="Pfam" id="PF01740">
    <property type="entry name" value="STAS"/>
    <property type="match status" value="1"/>
</dbReference>
<dbReference type="InterPro" id="IPR001902">
    <property type="entry name" value="SLC26A/SulP_fam"/>
</dbReference>
<dbReference type="SUPFAM" id="SSF52091">
    <property type="entry name" value="SpoIIaa-like"/>
    <property type="match status" value="1"/>
</dbReference>
<protein>
    <submittedName>
        <fullName evidence="7">SulP family sulfate permease</fullName>
    </submittedName>
</protein>
<dbReference type="InterPro" id="IPR036513">
    <property type="entry name" value="STAS_dom_sf"/>
</dbReference>
<evidence type="ECO:0000313" key="7">
    <source>
        <dbReference type="EMBL" id="MCS4280107.1"/>
    </source>
</evidence>
<feature type="transmembrane region" description="Helical" evidence="5">
    <location>
        <begin position="321"/>
        <end position="340"/>
    </location>
</feature>
<organism evidence="7 8">
    <name type="scientific">Stenotrophomonas rhizophila</name>
    <dbReference type="NCBI Taxonomy" id="216778"/>
    <lineage>
        <taxon>Bacteria</taxon>
        <taxon>Pseudomonadati</taxon>
        <taxon>Pseudomonadota</taxon>
        <taxon>Gammaproteobacteria</taxon>
        <taxon>Lysobacterales</taxon>
        <taxon>Lysobacteraceae</taxon>
        <taxon>Stenotrophomonas</taxon>
    </lineage>
</organism>
<accession>A0AAW5PIX8</accession>
<feature type="transmembrane region" description="Helical" evidence="5">
    <location>
        <begin position="27"/>
        <end position="50"/>
    </location>
</feature>
<name>A0AAW5PIX8_9GAMM</name>
<evidence type="ECO:0000256" key="1">
    <source>
        <dbReference type="ARBA" id="ARBA00004141"/>
    </source>
</evidence>
<comment type="caution">
    <text evidence="7">The sequence shown here is derived from an EMBL/GenBank/DDBJ whole genome shotgun (WGS) entry which is preliminary data.</text>
</comment>
<dbReference type="Proteomes" id="UP001320691">
    <property type="component" value="Unassembled WGS sequence"/>
</dbReference>
<dbReference type="CDD" id="cd07042">
    <property type="entry name" value="STAS_SulP_like_sulfate_transporter"/>
    <property type="match status" value="1"/>
</dbReference>
<feature type="transmembrane region" description="Helical" evidence="5">
    <location>
        <begin position="347"/>
        <end position="367"/>
    </location>
</feature>
<dbReference type="PROSITE" id="PS50801">
    <property type="entry name" value="STAS"/>
    <property type="match status" value="1"/>
</dbReference>
<keyword evidence="3 5" id="KW-1133">Transmembrane helix</keyword>
<feature type="domain" description="STAS" evidence="6">
    <location>
        <begin position="447"/>
        <end position="551"/>
    </location>
</feature>
<feature type="transmembrane region" description="Helical" evidence="5">
    <location>
        <begin position="202"/>
        <end position="221"/>
    </location>
</feature>
<evidence type="ECO:0000256" key="4">
    <source>
        <dbReference type="ARBA" id="ARBA00023136"/>
    </source>
</evidence>
<feature type="transmembrane region" description="Helical" evidence="5">
    <location>
        <begin position="382"/>
        <end position="413"/>
    </location>
</feature>
<sequence>MSTTGSAHHDSAQKAAAKRPRSWGRDLLAGLVDAVVALPDGLATAALVGVNPVYGLYANAIGPTVGGALSSSQLMVVATTSASAVTAAEALSAYAPEQRTGALMLLVMLTGAFLLLFGLLRAGRLVRFVSHAVMTGFMLGVAVTLVLSQLPALIGYSPHSPSGGETLVSSMLDLRWIAPHTAVVGLSALAILLVLKRTRLSLWSPILALVLPMLLSMALGWHDVLTVGQQSAIPDGFPIPRRLALEYLTWELAGSAFAIAVVVAIQAAGVSQSLAAAHDRPSNVSRDMIAQGIANCASGVMSGIAVGGSVGQTALNVSLGAVTRLASISAGIWLLVFLLLAPHVIGLAPTSGLAALMVGAGVGAINWREALSIWRVGGSARIAIMVTFAACLFLSIPAAVATGVAVTMLYFVLSSATDVSVRMLVRRPDGQVEEQAPPTHLASHHAVVLDVWGSLFFAGARTLQDALPDPAGSEAPAVILRMRGHSAVDATLIKILDDYAQRLSRQNGALYLSGVSDRLAGQLKRSGKLVPEDNVHIVRFNAIIGAATKTAVAQAERWVVDHSATDPPSLRS</sequence>
<evidence type="ECO:0000313" key="8">
    <source>
        <dbReference type="Proteomes" id="UP001320691"/>
    </source>
</evidence>
<dbReference type="GO" id="GO:0055085">
    <property type="term" value="P:transmembrane transport"/>
    <property type="evidence" value="ECO:0007669"/>
    <property type="project" value="InterPro"/>
</dbReference>
<proteinExistence type="predicted"/>
<evidence type="ECO:0000256" key="2">
    <source>
        <dbReference type="ARBA" id="ARBA00022692"/>
    </source>
</evidence>
<dbReference type="AlphaFoldDB" id="A0AAW5PIX8"/>
<dbReference type="Gene3D" id="3.30.750.24">
    <property type="entry name" value="STAS domain"/>
    <property type="match status" value="1"/>
</dbReference>
<dbReference type="EMBL" id="JANUEK010000005">
    <property type="protein sequence ID" value="MCS4280107.1"/>
    <property type="molecule type" value="Genomic_DNA"/>
</dbReference>
<dbReference type="InterPro" id="IPR002645">
    <property type="entry name" value="STAS_dom"/>
</dbReference>
<dbReference type="GO" id="GO:0016020">
    <property type="term" value="C:membrane"/>
    <property type="evidence" value="ECO:0007669"/>
    <property type="project" value="UniProtKB-SubCell"/>
</dbReference>
<feature type="transmembrane region" description="Helical" evidence="5">
    <location>
        <begin position="101"/>
        <end position="120"/>
    </location>
</feature>
<evidence type="ECO:0000256" key="5">
    <source>
        <dbReference type="SAM" id="Phobius"/>
    </source>
</evidence>
<comment type="subcellular location">
    <subcellularLocation>
        <location evidence="1">Membrane</location>
        <topology evidence="1">Multi-pass membrane protein</topology>
    </subcellularLocation>
</comment>
<feature type="transmembrane region" description="Helical" evidence="5">
    <location>
        <begin position="292"/>
        <end position="315"/>
    </location>
</feature>
<feature type="transmembrane region" description="Helical" evidence="5">
    <location>
        <begin position="132"/>
        <end position="156"/>
    </location>
</feature>